<reference evidence="8 9" key="1">
    <citation type="journal article" date="2019" name="Nat. Plants">
        <title>Stout camphor tree genome fills gaps in understanding of flowering plant genome evolution.</title>
        <authorList>
            <person name="Chaw S.M."/>
            <person name="Liu Y.C."/>
            <person name="Wu Y.W."/>
            <person name="Wang H.Y."/>
            <person name="Lin C.I."/>
            <person name="Wu C.S."/>
            <person name="Ke H.M."/>
            <person name="Chang L.Y."/>
            <person name="Hsu C.Y."/>
            <person name="Yang H.T."/>
            <person name="Sudianto E."/>
            <person name="Hsu M.H."/>
            <person name="Wu K.P."/>
            <person name="Wang L.N."/>
            <person name="Leebens-Mack J.H."/>
            <person name="Tsai I.J."/>
        </authorList>
    </citation>
    <scope>NUCLEOTIDE SEQUENCE [LARGE SCALE GENOMIC DNA]</scope>
    <source>
        <strain evidence="9">cv. Chaw 1501</strain>
        <tissue evidence="8">Young leaves</tissue>
    </source>
</reference>
<feature type="domain" description="C3H1-type" evidence="7">
    <location>
        <begin position="695"/>
        <end position="722"/>
    </location>
</feature>
<feature type="region of interest" description="Disordered" evidence="6">
    <location>
        <begin position="851"/>
        <end position="894"/>
    </location>
</feature>
<dbReference type="PANTHER" id="PTHR13119:SF12">
    <property type="entry name" value="PROTEIN SUPPRESSOR OF SABLE"/>
    <property type="match status" value="1"/>
</dbReference>
<proteinExistence type="predicted"/>
<dbReference type="InterPro" id="IPR045124">
    <property type="entry name" value="Su(sable)-like"/>
</dbReference>
<feature type="zinc finger region" description="C3H1-type" evidence="5">
    <location>
        <begin position="724"/>
        <end position="751"/>
    </location>
</feature>
<keyword evidence="3 5" id="KW-0863">Zinc-finger</keyword>
<keyword evidence="9" id="KW-1185">Reference proteome</keyword>
<dbReference type="PROSITE" id="PS50103">
    <property type="entry name" value="ZF_C3H1"/>
    <property type="match status" value="3"/>
</dbReference>
<feature type="compositionally biased region" description="Basic residues" evidence="6">
    <location>
        <begin position="665"/>
        <end position="675"/>
    </location>
</feature>
<dbReference type="InterPro" id="IPR036855">
    <property type="entry name" value="Znf_CCCH_sf"/>
</dbReference>
<feature type="domain" description="C3H1-type" evidence="7">
    <location>
        <begin position="724"/>
        <end position="751"/>
    </location>
</feature>
<comment type="caution">
    <text evidence="8">The sequence shown here is derived from an EMBL/GenBank/DDBJ whole genome shotgun (WGS) entry which is preliminary data.</text>
</comment>
<sequence>MAFLQLRNQCLGMTSSKMKAPNLLTPKTKFLVVNAKSSGNPRDEKRFDDSGKPKNLSVEKGPIADEKPLEIETQSPIHAKVGLITQGEGNCELGDRDKVDSDSLLIGTGRIIDENAKFDDTQNAVLCGGSLIDGKIGQVVGEKSRGGFVGSDGVEFKTLSKEKDPIVGGPSNGINTQNGTSRQEMMDEDVGHGKLTLEELPMEKDMIRAGSTIPISSLDVGSCLGQGFGDGELEKVVQREGSDGFVDLNATDFEQLSIENCPVADGSPELMDAQCRILTVQGSSADRELDQVIQHKGSDESVDIDELEIENLSMDKDHSSIHTQDGLIGGGESPVNQRFEQIIRPQGSGASVYCGNVELEKLLTGNGTNADESPKPTNTEGSSFCDGIERSPVGGKLEHAMQGQGRQALVAYSNHEFKKLSEEEDPAADGSSEDVMLRQQAQQQEHDELLNKDSLKRSISSVQKDLIVKNIDTLFDTQDGCNGLEQNDRECTHHEIQKEGHELNALCSSDNSANSLRLKNWGKVDAIGNVNDSAALISDQEMEDGEIPTESGSLMEPYDSILEDVVCEQRQEKEGRISDSFNEQGEDFALTCKEQLRGDKKDMLHSSGFTGSFTFMENFIPGNFEAKEMKGNMDESKKPSSSKTDKDAKVRDKKKRNPPTEERKAKKNLAKKRKRAEQNKKLGVKRLKLQPILKPKVVSNCKFHLKGKCEQGDKCKFSHDAVPLTKSQPCKHFAKHSCLKGDDCPFDHQLSKYPCFNFMSRGFCNRGDACLFSHQMPIAENYSGAPNISNPEPTNSEKQLSINGTSLLAVNHVLKETSLCTPFHMQSLLPKHPKQQVADVRRRPLRQAPEGLRFLSFAEAPLDDSNKKQQEKTPSNKCNSIEMSNQQKQTELQTPVKMNEMPRRSPDSSLSSCQSLASFSFGSKNSSTPVQNAHSSMPTSVGKNESNKMAKQSLHAPLNAHASTLESNSFSNKFAAPPHAEKLRSRSTDASQILEDFLFSSIN</sequence>
<feature type="zinc finger region" description="C3H1-type" evidence="5">
    <location>
        <begin position="754"/>
        <end position="777"/>
    </location>
</feature>
<evidence type="ECO:0000313" key="8">
    <source>
        <dbReference type="EMBL" id="RWR73313.1"/>
    </source>
</evidence>
<feature type="region of interest" description="Disordered" evidence="6">
    <location>
        <begin position="365"/>
        <end position="393"/>
    </location>
</feature>
<name>A0A3S3PTP0_9MAGN</name>
<dbReference type="STRING" id="337451.A0A3S3PTP0"/>
<organism evidence="8 9">
    <name type="scientific">Cinnamomum micranthum f. kanehirae</name>
    <dbReference type="NCBI Taxonomy" id="337451"/>
    <lineage>
        <taxon>Eukaryota</taxon>
        <taxon>Viridiplantae</taxon>
        <taxon>Streptophyta</taxon>
        <taxon>Embryophyta</taxon>
        <taxon>Tracheophyta</taxon>
        <taxon>Spermatophyta</taxon>
        <taxon>Magnoliopsida</taxon>
        <taxon>Magnoliidae</taxon>
        <taxon>Laurales</taxon>
        <taxon>Lauraceae</taxon>
        <taxon>Cinnamomum</taxon>
    </lineage>
</organism>
<feature type="region of interest" description="Disordered" evidence="6">
    <location>
        <begin position="630"/>
        <end position="683"/>
    </location>
</feature>
<evidence type="ECO:0000256" key="6">
    <source>
        <dbReference type="SAM" id="MobiDB-lite"/>
    </source>
</evidence>
<dbReference type="EMBL" id="QPKB01000001">
    <property type="protein sequence ID" value="RWR73313.1"/>
    <property type="molecule type" value="Genomic_DNA"/>
</dbReference>
<feature type="region of interest" description="Disordered" evidence="6">
    <location>
        <begin position="34"/>
        <end position="62"/>
    </location>
</feature>
<feature type="compositionally biased region" description="Polar residues" evidence="6">
    <location>
        <begin position="872"/>
        <end position="893"/>
    </location>
</feature>
<accession>A0A3S3PTP0</accession>
<dbReference type="SMART" id="SM00356">
    <property type="entry name" value="ZnF_C3H1"/>
    <property type="match status" value="3"/>
</dbReference>
<feature type="region of interest" description="Disordered" evidence="6">
    <location>
        <begin position="419"/>
        <end position="448"/>
    </location>
</feature>
<protein>
    <submittedName>
        <fullName evidence="8">Zinc finger CCCH domain-containing protein 7</fullName>
    </submittedName>
</protein>
<feature type="compositionally biased region" description="Polar residues" evidence="6">
    <location>
        <begin position="365"/>
        <end position="382"/>
    </location>
</feature>
<keyword evidence="1 5" id="KW-0479">Metal-binding</keyword>
<feature type="zinc finger region" description="C3H1-type" evidence="5">
    <location>
        <begin position="695"/>
        <end position="722"/>
    </location>
</feature>
<evidence type="ECO:0000256" key="3">
    <source>
        <dbReference type="ARBA" id="ARBA00022771"/>
    </source>
</evidence>
<dbReference type="SUPFAM" id="SSF90229">
    <property type="entry name" value="CCCH zinc finger"/>
    <property type="match status" value="1"/>
</dbReference>
<gene>
    <name evidence="8" type="ORF">CKAN_00158100</name>
</gene>
<dbReference type="Gene3D" id="2.30.30.1190">
    <property type="match status" value="1"/>
</dbReference>
<dbReference type="GO" id="GO:0003723">
    <property type="term" value="F:RNA binding"/>
    <property type="evidence" value="ECO:0007669"/>
    <property type="project" value="InterPro"/>
</dbReference>
<dbReference type="GO" id="GO:0008270">
    <property type="term" value="F:zinc ion binding"/>
    <property type="evidence" value="ECO:0007669"/>
    <property type="project" value="UniProtKB-KW"/>
</dbReference>
<feature type="region of interest" description="Disordered" evidence="6">
    <location>
        <begin position="966"/>
        <end position="988"/>
    </location>
</feature>
<feature type="domain" description="C3H1-type" evidence="7">
    <location>
        <begin position="754"/>
        <end position="777"/>
    </location>
</feature>
<keyword evidence="4 5" id="KW-0862">Zinc</keyword>
<keyword evidence="2" id="KW-0677">Repeat</keyword>
<dbReference type="InterPro" id="IPR000571">
    <property type="entry name" value="Znf_CCCH"/>
</dbReference>
<dbReference type="GO" id="GO:0005634">
    <property type="term" value="C:nucleus"/>
    <property type="evidence" value="ECO:0007669"/>
    <property type="project" value="TreeGrafter"/>
</dbReference>
<dbReference type="Gene3D" id="4.10.1000.10">
    <property type="entry name" value="Zinc finger, CCCH-type"/>
    <property type="match status" value="1"/>
</dbReference>
<feature type="compositionally biased region" description="Basic and acidic residues" evidence="6">
    <location>
        <begin position="41"/>
        <end position="52"/>
    </location>
</feature>
<dbReference type="GO" id="GO:0045892">
    <property type="term" value="P:negative regulation of DNA-templated transcription"/>
    <property type="evidence" value="ECO:0007669"/>
    <property type="project" value="InterPro"/>
</dbReference>
<dbReference type="PANTHER" id="PTHR13119">
    <property type="entry name" value="ZINC FINGER CCCH DOMAIN-CONTAINING PROTEI"/>
    <property type="match status" value="1"/>
</dbReference>
<dbReference type="OrthoDB" id="411372at2759"/>
<evidence type="ECO:0000313" key="9">
    <source>
        <dbReference type="Proteomes" id="UP000283530"/>
    </source>
</evidence>
<feature type="region of interest" description="Disordered" evidence="6">
    <location>
        <begin position="921"/>
        <end position="950"/>
    </location>
</feature>
<evidence type="ECO:0000259" key="7">
    <source>
        <dbReference type="PROSITE" id="PS50103"/>
    </source>
</evidence>
<dbReference type="Proteomes" id="UP000283530">
    <property type="component" value="Unassembled WGS sequence"/>
</dbReference>
<evidence type="ECO:0000256" key="5">
    <source>
        <dbReference type="PROSITE-ProRule" id="PRU00723"/>
    </source>
</evidence>
<evidence type="ECO:0000256" key="4">
    <source>
        <dbReference type="ARBA" id="ARBA00022833"/>
    </source>
</evidence>
<evidence type="ECO:0000256" key="1">
    <source>
        <dbReference type="ARBA" id="ARBA00022723"/>
    </source>
</evidence>
<dbReference type="AlphaFoldDB" id="A0A3S3PTP0"/>
<feature type="compositionally biased region" description="Basic and acidic residues" evidence="6">
    <location>
        <begin position="630"/>
        <end position="650"/>
    </location>
</feature>
<evidence type="ECO:0000256" key="2">
    <source>
        <dbReference type="ARBA" id="ARBA00022737"/>
    </source>
</evidence>
<feature type="compositionally biased region" description="Polar residues" evidence="6">
    <location>
        <begin position="924"/>
        <end position="950"/>
    </location>
</feature>